<gene>
    <name evidence="2" type="ORF">ECRASSUSDP1_LOCUS21814</name>
</gene>
<dbReference type="EMBL" id="CAMPGE010022332">
    <property type="protein sequence ID" value="CAI2380380.1"/>
    <property type="molecule type" value="Genomic_DNA"/>
</dbReference>
<dbReference type="SUPFAM" id="SSF47473">
    <property type="entry name" value="EF-hand"/>
    <property type="match status" value="1"/>
</dbReference>
<dbReference type="InterPro" id="IPR003117">
    <property type="entry name" value="cAMP_dep_PK_reg_su_I/II_a/b"/>
</dbReference>
<evidence type="ECO:0000313" key="2">
    <source>
        <dbReference type="EMBL" id="CAI2380380.1"/>
    </source>
</evidence>
<protein>
    <recommendedName>
        <fullName evidence="1">EF-hand domain-containing protein</fullName>
    </recommendedName>
</protein>
<evidence type="ECO:0000259" key="1">
    <source>
        <dbReference type="PROSITE" id="PS50222"/>
    </source>
</evidence>
<dbReference type="PROSITE" id="PS50222">
    <property type="entry name" value="EF_HAND_2"/>
    <property type="match status" value="1"/>
</dbReference>
<dbReference type="InterPro" id="IPR002048">
    <property type="entry name" value="EF_hand_dom"/>
</dbReference>
<dbReference type="InterPro" id="IPR011992">
    <property type="entry name" value="EF-hand-dom_pair"/>
</dbReference>
<sequence>MSSQKPEEYLENQNIRKELAEAINLVLENRPENPLFFIYNYFTTHLDNSTSSLGKAYNILTMNRNENLNSMTIFEAYQLINANQDNSEIKKLVQMLMSDYPQSIIFPNDKVTIFRIPEDKALDFNQFEALIRSINMFQTYLDELEGIFKHLDYKNTGKVSKEELFLAIEKLETVNSSESPDFIPLKIPTAAELSNVCDGVKQADGDYYTYDEFLQILMNIYNLDDSDDDED</sequence>
<organism evidence="2 3">
    <name type="scientific">Euplotes crassus</name>
    <dbReference type="NCBI Taxonomy" id="5936"/>
    <lineage>
        <taxon>Eukaryota</taxon>
        <taxon>Sar</taxon>
        <taxon>Alveolata</taxon>
        <taxon>Ciliophora</taxon>
        <taxon>Intramacronucleata</taxon>
        <taxon>Spirotrichea</taxon>
        <taxon>Hypotrichia</taxon>
        <taxon>Euplotida</taxon>
        <taxon>Euplotidae</taxon>
        <taxon>Moneuplotes</taxon>
    </lineage>
</organism>
<name>A0AAD1XYA9_EUPCR</name>
<dbReference type="GO" id="GO:0005509">
    <property type="term" value="F:calcium ion binding"/>
    <property type="evidence" value="ECO:0007669"/>
    <property type="project" value="InterPro"/>
</dbReference>
<reference evidence="2" key="1">
    <citation type="submission" date="2023-07" db="EMBL/GenBank/DDBJ databases">
        <authorList>
            <consortium name="AG Swart"/>
            <person name="Singh M."/>
            <person name="Singh A."/>
            <person name="Seah K."/>
            <person name="Emmerich C."/>
        </authorList>
    </citation>
    <scope>NUCLEOTIDE SEQUENCE</scope>
    <source>
        <strain evidence="2">DP1</strain>
    </source>
</reference>
<accession>A0AAD1XYA9</accession>
<proteinExistence type="predicted"/>
<dbReference type="AlphaFoldDB" id="A0AAD1XYA9"/>
<feature type="domain" description="EF-hand" evidence="1">
    <location>
        <begin position="139"/>
        <end position="174"/>
    </location>
</feature>
<dbReference type="Gene3D" id="1.10.238.10">
    <property type="entry name" value="EF-hand"/>
    <property type="match status" value="1"/>
</dbReference>
<dbReference type="Gene3D" id="1.20.890.10">
    <property type="entry name" value="cAMP-dependent protein kinase regulatory subunit, dimerization-anchoring domain"/>
    <property type="match status" value="1"/>
</dbReference>
<dbReference type="Proteomes" id="UP001295684">
    <property type="component" value="Unassembled WGS sequence"/>
</dbReference>
<comment type="caution">
    <text evidence="2">The sequence shown here is derived from an EMBL/GenBank/DDBJ whole genome shotgun (WGS) entry which is preliminary data.</text>
</comment>
<keyword evidence="3" id="KW-1185">Reference proteome</keyword>
<dbReference type="SUPFAM" id="SSF47391">
    <property type="entry name" value="Dimerization-anchoring domain of cAMP-dependent PK regulatory subunit"/>
    <property type="match status" value="1"/>
</dbReference>
<evidence type="ECO:0000313" key="3">
    <source>
        <dbReference type="Proteomes" id="UP001295684"/>
    </source>
</evidence>
<dbReference type="Pfam" id="PF02197">
    <property type="entry name" value="RIIa"/>
    <property type="match status" value="1"/>
</dbReference>